<dbReference type="RefSeq" id="WP_243329699.1">
    <property type="nucleotide sequence ID" value="NZ_AP027081.1"/>
</dbReference>
<sequence length="136" mass="15005">MSAPVLDDLHIAATASSPAVEALAGDGCLRIAGESYPENAFAFFSPVLTWVDAYLETPDRPLRVELELTYLNTSSIKCMMDLLDGLELAHAGGREVRIVWFYDPENDRALDLAEEFREDLALPFEIVPRALHGEPA</sequence>
<proteinExistence type="predicted"/>
<evidence type="ECO:0000313" key="3">
    <source>
        <dbReference type="Proteomes" id="UP001228113"/>
    </source>
</evidence>
<accession>A0AA48GUW8</accession>
<keyword evidence="3" id="KW-1185">Reference proteome</keyword>
<evidence type="ECO:0000313" key="2">
    <source>
        <dbReference type="EMBL" id="BDU78234.1"/>
    </source>
</evidence>
<organism evidence="2 3">
    <name type="scientific">Mesoterricola sediminis</name>
    <dbReference type="NCBI Taxonomy" id="2927980"/>
    <lineage>
        <taxon>Bacteria</taxon>
        <taxon>Pseudomonadati</taxon>
        <taxon>Acidobacteriota</taxon>
        <taxon>Holophagae</taxon>
        <taxon>Holophagales</taxon>
        <taxon>Holophagaceae</taxon>
        <taxon>Mesoterricola</taxon>
    </lineage>
</organism>
<protein>
    <recommendedName>
        <fullName evidence="1">SiaC family regulatory phosphoprotein domain-containing protein</fullName>
    </recommendedName>
</protein>
<dbReference type="Pfam" id="PF09345">
    <property type="entry name" value="SiaC"/>
    <property type="match status" value="1"/>
</dbReference>
<dbReference type="EMBL" id="AP027081">
    <property type="protein sequence ID" value="BDU78234.1"/>
    <property type="molecule type" value="Genomic_DNA"/>
</dbReference>
<dbReference type="NCBIfam" id="NF038265">
    <property type="entry name" value="phos_prot_SiaC"/>
    <property type="match status" value="1"/>
</dbReference>
<gene>
    <name evidence="2" type="ORF">METESE_31920</name>
</gene>
<dbReference type="AlphaFoldDB" id="A0AA48GUW8"/>
<name>A0AA48GUW8_9BACT</name>
<feature type="domain" description="SiaC family regulatory phosphoprotein" evidence="1">
    <location>
        <begin position="11"/>
        <end position="128"/>
    </location>
</feature>
<evidence type="ECO:0000259" key="1">
    <source>
        <dbReference type="Pfam" id="PF09345"/>
    </source>
</evidence>
<dbReference type="InterPro" id="IPR018530">
    <property type="entry name" value="SiaC"/>
</dbReference>
<dbReference type="KEGG" id="msea:METESE_31920"/>
<reference evidence="2" key="1">
    <citation type="journal article" date="2023" name="Int. J. Syst. Evol. Microbiol.">
        <title>Mesoterricola silvestris gen. nov., sp. nov., Mesoterricola sediminis sp. nov., Geothrix oryzae sp. nov., Geothrix edaphica sp. nov., Geothrix rubra sp. nov., and Geothrix limicola sp. nov., six novel members of Acidobacteriota isolated from soils.</title>
        <authorList>
            <person name="Itoh H."/>
            <person name="Sugisawa Y."/>
            <person name="Mise K."/>
            <person name="Xu Z."/>
            <person name="Kuniyasu M."/>
            <person name="Ushijima N."/>
            <person name="Kawano K."/>
            <person name="Kobayashi E."/>
            <person name="Shiratori Y."/>
            <person name="Masuda Y."/>
            <person name="Senoo K."/>
        </authorList>
    </citation>
    <scope>NUCLEOTIDE SEQUENCE</scope>
    <source>
        <strain evidence="2">W786</strain>
    </source>
</reference>
<dbReference type="Proteomes" id="UP001228113">
    <property type="component" value="Chromosome"/>
</dbReference>